<evidence type="ECO:0000256" key="13">
    <source>
        <dbReference type="ARBA" id="ARBA00023237"/>
    </source>
</evidence>
<evidence type="ECO:0000256" key="2">
    <source>
        <dbReference type="ARBA" id="ARBA00009450"/>
    </source>
</evidence>
<dbReference type="GO" id="GO:0015159">
    <property type="term" value="F:polysaccharide transmembrane transporter activity"/>
    <property type="evidence" value="ECO:0007669"/>
    <property type="project" value="InterPro"/>
</dbReference>
<evidence type="ECO:0000256" key="11">
    <source>
        <dbReference type="ARBA" id="ARBA00023136"/>
    </source>
</evidence>
<accession>A0A5C7ESY2</accession>
<dbReference type="GO" id="GO:0009279">
    <property type="term" value="C:cell outer membrane"/>
    <property type="evidence" value="ECO:0007669"/>
    <property type="project" value="UniProtKB-SubCell"/>
</dbReference>
<gene>
    <name evidence="17" type="ORF">FR698_12700</name>
</gene>
<evidence type="ECO:0000313" key="18">
    <source>
        <dbReference type="Proteomes" id="UP000321201"/>
    </source>
</evidence>
<dbReference type="PROSITE" id="PS51257">
    <property type="entry name" value="PROKAR_LIPOPROTEIN"/>
    <property type="match status" value="1"/>
</dbReference>
<sequence length="394" mass="41967">MNSHVLRVVACRCIGCAFITLTLSGCATFPDWLASSGPSRQQVIEVPQQESSAIRLVEINEAVARRLLDSDKQQRFSEFLSVTGAPGYVVGPGDVVEVSIWEAPPATLFGAAVADPRVGMTTARASILPEQMVAVDGTITVPFAGVVQAGGRTPRQIEADIVKQLTGKANQPQVLVRVTRNSTANVTVVGEVGQSVRMPLTAKGERLLDAIAAAGGVKQAVGKVTVQVTRGGKVLSMPLERVIRDPSENILLAPGDVITVLFQPLSFTVLGATVKNEEIPFEATGITLAQALGRAGGLHGERSDAGGVFIFRFEDPVVLDERLRQGPTTPDGRIPVVYRLDMKDPASFLLAQNFPVYNKDVIYVANAPSAELQKFLNILTSSIFSVSSLINLSK</sequence>
<comment type="caution">
    <text evidence="17">The sequence shown here is derived from an EMBL/GenBank/DDBJ whole genome shotgun (WGS) entry which is preliminary data.</text>
</comment>
<dbReference type="PANTHER" id="PTHR33619">
    <property type="entry name" value="POLYSACCHARIDE EXPORT PROTEIN GFCE-RELATED"/>
    <property type="match status" value="1"/>
</dbReference>
<keyword evidence="7" id="KW-0732">Signal</keyword>
<keyword evidence="4" id="KW-1134">Transmembrane beta strand</keyword>
<dbReference type="Proteomes" id="UP000321201">
    <property type="component" value="Unassembled WGS sequence"/>
</dbReference>
<dbReference type="InterPro" id="IPR054765">
    <property type="entry name" value="SLBB_dom"/>
</dbReference>
<reference evidence="17 18" key="1">
    <citation type="submission" date="2019-08" db="EMBL/GenBank/DDBJ databases">
        <title>Pelomicrobium methylotrophicum gen. nov., sp. nov. a moderately thermophilic, facultatively anaerobic, lithoautotrophic and methylotrophic bacterium isolated from a terrestrial mud volcano.</title>
        <authorList>
            <person name="Slobodkina G.B."/>
            <person name="Merkel A.Y."/>
            <person name="Slobodkin A.I."/>
        </authorList>
    </citation>
    <scope>NUCLEOTIDE SEQUENCE [LARGE SCALE GENOMIC DNA]</scope>
    <source>
        <strain evidence="17 18">SM250</strain>
    </source>
</reference>
<evidence type="ECO:0000259" key="16">
    <source>
        <dbReference type="Pfam" id="PF22461"/>
    </source>
</evidence>
<evidence type="ECO:0000256" key="7">
    <source>
        <dbReference type="ARBA" id="ARBA00022729"/>
    </source>
</evidence>
<evidence type="ECO:0000313" key="17">
    <source>
        <dbReference type="EMBL" id="TXF10970.1"/>
    </source>
</evidence>
<feature type="domain" description="Polysaccharide export protein N-terminal" evidence="15">
    <location>
        <begin position="85"/>
        <end position="179"/>
    </location>
</feature>
<keyword evidence="6" id="KW-0812">Transmembrane</keyword>
<feature type="domain" description="SLBB" evidence="16">
    <location>
        <begin position="267"/>
        <end position="364"/>
    </location>
</feature>
<organism evidence="17 18">
    <name type="scientific">Pelomicrobium methylotrophicum</name>
    <dbReference type="NCBI Taxonomy" id="2602750"/>
    <lineage>
        <taxon>Bacteria</taxon>
        <taxon>Pseudomonadati</taxon>
        <taxon>Pseudomonadota</taxon>
        <taxon>Hydrogenophilia</taxon>
        <taxon>Hydrogenophilia incertae sedis</taxon>
        <taxon>Pelomicrobium</taxon>
    </lineage>
</organism>
<comment type="subcellular location">
    <subcellularLocation>
        <location evidence="1">Cell outer membrane</location>
        <topology evidence="1">Multi-pass membrane protein</topology>
    </subcellularLocation>
</comment>
<dbReference type="FunCoup" id="A0A5C7ESY2">
    <property type="interactions" value="83"/>
</dbReference>
<dbReference type="Pfam" id="PF02563">
    <property type="entry name" value="Poly_export"/>
    <property type="match status" value="1"/>
</dbReference>
<keyword evidence="12" id="KW-0564">Palmitate</keyword>
<keyword evidence="10" id="KW-0626">Porin</keyword>
<name>A0A5C7ESY2_9PROT</name>
<dbReference type="InterPro" id="IPR049712">
    <property type="entry name" value="Poly_export"/>
</dbReference>
<evidence type="ECO:0000256" key="3">
    <source>
        <dbReference type="ARBA" id="ARBA00022448"/>
    </source>
</evidence>
<evidence type="ECO:0000256" key="9">
    <source>
        <dbReference type="ARBA" id="ARBA00023065"/>
    </source>
</evidence>
<dbReference type="Pfam" id="PF22461">
    <property type="entry name" value="SLBB_2"/>
    <property type="match status" value="2"/>
</dbReference>
<evidence type="ECO:0000256" key="5">
    <source>
        <dbReference type="ARBA" id="ARBA00022597"/>
    </source>
</evidence>
<keyword evidence="13" id="KW-0998">Cell outer membrane</keyword>
<keyword evidence="18" id="KW-1185">Reference proteome</keyword>
<dbReference type="InterPro" id="IPR003715">
    <property type="entry name" value="Poly_export_N"/>
</dbReference>
<evidence type="ECO:0000256" key="12">
    <source>
        <dbReference type="ARBA" id="ARBA00023139"/>
    </source>
</evidence>
<evidence type="ECO:0000259" key="15">
    <source>
        <dbReference type="Pfam" id="PF02563"/>
    </source>
</evidence>
<evidence type="ECO:0000256" key="8">
    <source>
        <dbReference type="ARBA" id="ARBA00023047"/>
    </source>
</evidence>
<keyword evidence="8" id="KW-0625">Polysaccharide transport</keyword>
<keyword evidence="11" id="KW-0472">Membrane</keyword>
<evidence type="ECO:0000256" key="10">
    <source>
        <dbReference type="ARBA" id="ARBA00023114"/>
    </source>
</evidence>
<evidence type="ECO:0000256" key="1">
    <source>
        <dbReference type="ARBA" id="ARBA00004571"/>
    </source>
</evidence>
<dbReference type="Gene3D" id="3.30.1950.10">
    <property type="entry name" value="wza like domain"/>
    <property type="match status" value="1"/>
</dbReference>
<dbReference type="InParanoid" id="A0A5C7ESY2"/>
<dbReference type="EMBL" id="VPFL01000019">
    <property type="protein sequence ID" value="TXF10970.1"/>
    <property type="molecule type" value="Genomic_DNA"/>
</dbReference>
<comment type="similarity">
    <text evidence="2">Belongs to the BexD/CtrA/VexA family.</text>
</comment>
<dbReference type="GO" id="GO:0006811">
    <property type="term" value="P:monoatomic ion transport"/>
    <property type="evidence" value="ECO:0007669"/>
    <property type="project" value="UniProtKB-KW"/>
</dbReference>
<dbReference type="GO" id="GO:0046930">
    <property type="term" value="C:pore complex"/>
    <property type="evidence" value="ECO:0007669"/>
    <property type="project" value="UniProtKB-KW"/>
</dbReference>
<dbReference type="RefSeq" id="WP_147800575.1">
    <property type="nucleotide sequence ID" value="NZ_VPFL01000019.1"/>
</dbReference>
<proteinExistence type="inferred from homology"/>
<evidence type="ECO:0000256" key="6">
    <source>
        <dbReference type="ARBA" id="ARBA00022692"/>
    </source>
</evidence>
<protein>
    <submittedName>
        <fullName evidence="17">Polysaccharide export protein</fullName>
    </submittedName>
</protein>
<keyword evidence="5" id="KW-0762">Sugar transport</keyword>
<feature type="domain" description="SLBB" evidence="16">
    <location>
        <begin position="185"/>
        <end position="260"/>
    </location>
</feature>
<keyword evidence="14" id="KW-0449">Lipoprotein</keyword>
<evidence type="ECO:0000256" key="14">
    <source>
        <dbReference type="ARBA" id="ARBA00023288"/>
    </source>
</evidence>
<keyword evidence="9" id="KW-0406">Ion transport</keyword>
<dbReference type="GO" id="GO:0015288">
    <property type="term" value="F:porin activity"/>
    <property type="evidence" value="ECO:0007669"/>
    <property type="project" value="UniProtKB-KW"/>
</dbReference>
<evidence type="ECO:0000256" key="4">
    <source>
        <dbReference type="ARBA" id="ARBA00022452"/>
    </source>
</evidence>
<dbReference type="PANTHER" id="PTHR33619:SF3">
    <property type="entry name" value="POLYSACCHARIDE EXPORT PROTEIN GFCE-RELATED"/>
    <property type="match status" value="1"/>
</dbReference>
<dbReference type="AlphaFoldDB" id="A0A5C7ESY2"/>
<dbReference type="Gene3D" id="3.10.560.10">
    <property type="entry name" value="Outer membrane lipoprotein wza domain like"/>
    <property type="match status" value="2"/>
</dbReference>
<keyword evidence="3" id="KW-0813">Transport</keyword>
<dbReference type="OrthoDB" id="9808421at2"/>